<dbReference type="PATRIC" id="fig|1430899.3.peg.1592"/>
<keyword evidence="6 7" id="KW-0131">Cell cycle</keyword>
<dbReference type="HAMAP" id="MF_00910">
    <property type="entry name" value="FtsL"/>
    <property type="match status" value="1"/>
</dbReference>
<keyword evidence="3 7" id="KW-0812">Transmembrane</keyword>
<evidence type="ECO:0000256" key="6">
    <source>
        <dbReference type="ARBA" id="ARBA00023306"/>
    </source>
</evidence>
<comment type="similarity">
    <text evidence="7">Belongs to the FtsL family.</text>
</comment>
<evidence type="ECO:0000313" key="10">
    <source>
        <dbReference type="Proteomes" id="UP000052258"/>
    </source>
</evidence>
<evidence type="ECO:0000256" key="3">
    <source>
        <dbReference type="ARBA" id="ARBA00022692"/>
    </source>
</evidence>
<dbReference type="AlphaFoldDB" id="A0A0J8G9P1"/>
<dbReference type="GO" id="GO:0032153">
    <property type="term" value="C:cell division site"/>
    <property type="evidence" value="ECO:0007669"/>
    <property type="project" value="UniProtKB-UniRule"/>
</dbReference>
<keyword evidence="4 7" id="KW-1133">Transmembrane helix</keyword>
<dbReference type="Pfam" id="PF04977">
    <property type="entry name" value="DivIC"/>
    <property type="match status" value="1"/>
</dbReference>
<dbReference type="GO" id="GO:0005886">
    <property type="term" value="C:plasma membrane"/>
    <property type="evidence" value="ECO:0007669"/>
    <property type="project" value="UniProtKB-SubCell"/>
</dbReference>
<dbReference type="NCBIfam" id="TIGR02209">
    <property type="entry name" value="ftsL_broad"/>
    <property type="match status" value="1"/>
</dbReference>
<gene>
    <name evidence="7" type="primary">ftsL</name>
    <name evidence="9" type="ORF">X560_1391</name>
</gene>
<reference evidence="9 10" key="1">
    <citation type="journal article" date="2015" name="Genome Biol. Evol.">
        <title>Comparative Genomics of Listeria Sensu Lato: Genus-Wide Differences in Evolutionary Dynamics and the Progressive Gain of Complex, Potentially Pathogenicity-Related Traits through Lateral Gene Transfer.</title>
        <authorList>
            <person name="Chiara M."/>
            <person name="Caruso M."/>
            <person name="D'Erchia A.M."/>
            <person name="Manzari C."/>
            <person name="Fraccalvieri R."/>
            <person name="Goffredo E."/>
            <person name="Latorre L."/>
            <person name="Miccolupo A."/>
            <person name="Padalino I."/>
            <person name="Santagada G."/>
            <person name="Chiocco D."/>
            <person name="Pesole G."/>
            <person name="Horner D.S."/>
            <person name="Parisi A."/>
        </authorList>
    </citation>
    <scope>NUCLEOTIDE SEQUENCE [LARGE SCALE GENOMIC DNA]</scope>
    <source>
        <strain evidence="9 10">1991</strain>
    </source>
</reference>
<keyword evidence="2 7" id="KW-0132">Cell division</keyword>
<comment type="subcellular location">
    <subcellularLocation>
        <location evidence="7">Cell membrane</location>
        <topology evidence="7">Single-pass type II membrane protein</topology>
    </subcellularLocation>
    <text evidence="7">Localizes to the division septum where it forms a ring structure.</text>
</comment>
<name>A0A0J8G9P1_9LIST</name>
<dbReference type="GO" id="GO:0043093">
    <property type="term" value="P:FtsZ-dependent cytokinesis"/>
    <property type="evidence" value="ECO:0007669"/>
    <property type="project" value="UniProtKB-UniRule"/>
</dbReference>
<dbReference type="InterPro" id="IPR007060">
    <property type="entry name" value="FtsL/DivIC"/>
</dbReference>
<organism evidence="9 10">
    <name type="scientific">Listeria fleischmannii 1991</name>
    <dbReference type="NCBI Taxonomy" id="1430899"/>
    <lineage>
        <taxon>Bacteria</taxon>
        <taxon>Bacillati</taxon>
        <taxon>Bacillota</taxon>
        <taxon>Bacilli</taxon>
        <taxon>Bacillales</taxon>
        <taxon>Listeriaceae</taxon>
        <taxon>Listeria</taxon>
    </lineage>
</organism>
<dbReference type="Proteomes" id="UP000052258">
    <property type="component" value="Unassembled WGS sequence"/>
</dbReference>
<comment type="function">
    <text evidence="7">Essential cell division protein.</text>
</comment>
<comment type="caution">
    <text evidence="9">The sequence shown here is derived from an EMBL/GenBank/DDBJ whole genome shotgun (WGS) entry which is preliminary data.</text>
</comment>
<keyword evidence="10" id="KW-1185">Reference proteome</keyword>
<keyword evidence="1 7" id="KW-1003">Cell membrane</keyword>
<accession>A0A0J8G9P1</accession>
<evidence type="ECO:0000256" key="2">
    <source>
        <dbReference type="ARBA" id="ARBA00022618"/>
    </source>
</evidence>
<feature type="transmembrane region" description="Helical" evidence="7">
    <location>
        <begin position="41"/>
        <end position="60"/>
    </location>
</feature>
<evidence type="ECO:0000256" key="1">
    <source>
        <dbReference type="ARBA" id="ARBA00022475"/>
    </source>
</evidence>
<protein>
    <recommendedName>
        <fullName evidence="7 8">Cell division protein FtsL</fullName>
    </recommendedName>
</protein>
<keyword evidence="5 7" id="KW-0472">Membrane</keyword>
<evidence type="ECO:0000256" key="8">
    <source>
        <dbReference type="NCBIfam" id="TIGR02209"/>
    </source>
</evidence>
<evidence type="ECO:0000256" key="5">
    <source>
        <dbReference type="ARBA" id="ARBA00023136"/>
    </source>
</evidence>
<sequence length="123" mass="13776">MKNVSNVAYKSNLEPKRVHREVEQPKKEILKRGRITLGEKLIALIAVVAIAIFAFSIISIQTSIYSVNKSIEASEEKLLSQQKTNDDLKVQVNDLGRYERILKLAKEKGLSLNGDNVKVVDGK</sequence>
<dbReference type="EMBL" id="AZHO01000019">
    <property type="protein sequence ID" value="KMT59452.1"/>
    <property type="molecule type" value="Genomic_DNA"/>
</dbReference>
<proteinExistence type="inferred from homology"/>
<evidence type="ECO:0000256" key="7">
    <source>
        <dbReference type="HAMAP-Rule" id="MF_00910"/>
    </source>
</evidence>
<evidence type="ECO:0000313" key="9">
    <source>
        <dbReference type="EMBL" id="KMT59452.1"/>
    </source>
</evidence>
<evidence type="ECO:0000256" key="4">
    <source>
        <dbReference type="ARBA" id="ARBA00022989"/>
    </source>
</evidence>
<dbReference type="InterPro" id="IPR011922">
    <property type="entry name" value="Cell_div_FtsL"/>
</dbReference>